<protein>
    <submittedName>
        <fullName evidence="1">(Mediterranean fruit fly) hypothetical protein</fullName>
    </submittedName>
</protein>
<organism evidence="1 2">
    <name type="scientific">Ceratitis capitata</name>
    <name type="common">Mediterranean fruit fly</name>
    <name type="synonym">Tephritis capitata</name>
    <dbReference type="NCBI Taxonomy" id="7213"/>
    <lineage>
        <taxon>Eukaryota</taxon>
        <taxon>Metazoa</taxon>
        <taxon>Ecdysozoa</taxon>
        <taxon>Arthropoda</taxon>
        <taxon>Hexapoda</taxon>
        <taxon>Insecta</taxon>
        <taxon>Pterygota</taxon>
        <taxon>Neoptera</taxon>
        <taxon>Endopterygota</taxon>
        <taxon>Diptera</taxon>
        <taxon>Brachycera</taxon>
        <taxon>Muscomorpha</taxon>
        <taxon>Tephritoidea</taxon>
        <taxon>Tephritidae</taxon>
        <taxon>Ceratitis</taxon>
        <taxon>Ceratitis</taxon>
    </lineage>
</organism>
<dbReference type="Proteomes" id="UP000606786">
    <property type="component" value="Unassembled WGS sequence"/>
</dbReference>
<evidence type="ECO:0000313" key="1">
    <source>
        <dbReference type="EMBL" id="CAD6996311.1"/>
    </source>
</evidence>
<comment type="caution">
    <text evidence="1">The sequence shown here is derived from an EMBL/GenBank/DDBJ whole genome shotgun (WGS) entry which is preliminary data.</text>
</comment>
<dbReference type="AlphaFoldDB" id="A0A811UBW8"/>
<proteinExistence type="predicted"/>
<sequence>WYINGPTWGSGELMTISINQPSYRTIAMVREKGDNYTLKREQRAQALYKNVIKALAKKTPMVRWKRNNLITIETSYK</sequence>
<dbReference type="EMBL" id="CAJHJT010000001">
    <property type="protein sequence ID" value="CAD6996311.1"/>
    <property type="molecule type" value="Genomic_DNA"/>
</dbReference>
<keyword evidence="2" id="KW-1185">Reference proteome</keyword>
<evidence type="ECO:0000313" key="2">
    <source>
        <dbReference type="Proteomes" id="UP000606786"/>
    </source>
</evidence>
<reference evidence="1" key="1">
    <citation type="submission" date="2020-11" db="EMBL/GenBank/DDBJ databases">
        <authorList>
            <person name="Whitehead M."/>
        </authorList>
    </citation>
    <scope>NUCLEOTIDE SEQUENCE</scope>
    <source>
        <strain evidence="1">EGII</strain>
    </source>
</reference>
<name>A0A811UBW8_CERCA</name>
<feature type="non-terminal residue" evidence="1">
    <location>
        <position position="1"/>
    </location>
</feature>
<accession>A0A811UBW8</accession>
<gene>
    <name evidence="1" type="ORF">CCAP1982_LOCUS4990</name>
</gene>